<reference evidence="2" key="1">
    <citation type="journal article" date="2017" name="Nat. Microbiol.">
        <title>Global analysis of biosynthetic gene clusters reveals vast potential of secondary metabolite production in Penicillium species.</title>
        <authorList>
            <person name="Nielsen J.C."/>
            <person name="Grijseels S."/>
            <person name="Prigent S."/>
            <person name="Ji B."/>
            <person name="Dainat J."/>
            <person name="Nielsen K.F."/>
            <person name="Frisvad J.C."/>
            <person name="Workman M."/>
            <person name="Nielsen J."/>
        </authorList>
    </citation>
    <scope>NUCLEOTIDE SEQUENCE [LARGE SCALE GENOMIC DNA]</scope>
    <source>
        <strain evidence="2">IBT 14082</strain>
    </source>
</reference>
<dbReference type="InterPro" id="IPR022190">
    <property type="entry name" value="DUF3716"/>
</dbReference>
<name>A0A1V6TWK8_9EURO</name>
<organism evidence="1 2">
    <name type="scientific">Penicillium flavigenum</name>
    <dbReference type="NCBI Taxonomy" id="254877"/>
    <lineage>
        <taxon>Eukaryota</taxon>
        <taxon>Fungi</taxon>
        <taxon>Dikarya</taxon>
        <taxon>Ascomycota</taxon>
        <taxon>Pezizomycotina</taxon>
        <taxon>Eurotiomycetes</taxon>
        <taxon>Eurotiomycetidae</taxon>
        <taxon>Eurotiales</taxon>
        <taxon>Aspergillaceae</taxon>
        <taxon>Penicillium</taxon>
    </lineage>
</organism>
<dbReference type="Pfam" id="PF12511">
    <property type="entry name" value="DUF3716"/>
    <property type="match status" value="1"/>
</dbReference>
<protein>
    <submittedName>
        <fullName evidence="1">Uncharacterized protein</fullName>
    </submittedName>
</protein>
<evidence type="ECO:0000313" key="2">
    <source>
        <dbReference type="Proteomes" id="UP000191342"/>
    </source>
</evidence>
<proteinExistence type="predicted"/>
<evidence type="ECO:0000313" key="1">
    <source>
        <dbReference type="EMBL" id="OQE30651.1"/>
    </source>
</evidence>
<keyword evidence="2" id="KW-1185">Reference proteome</keyword>
<dbReference type="EMBL" id="MLQL01000002">
    <property type="protein sequence ID" value="OQE30651.1"/>
    <property type="molecule type" value="Genomic_DNA"/>
</dbReference>
<dbReference type="OrthoDB" id="4314997at2759"/>
<dbReference type="Proteomes" id="UP000191342">
    <property type="component" value="Unassembled WGS sequence"/>
</dbReference>
<comment type="caution">
    <text evidence="1">The sequence shown here is derived from an EMBL/GenBank/DDBJ whole genome shotgun (WGS) entry which is preliminary data.</text>
</comment>
<gene>
    <name evidence="1" type="ORF">PENFLA_c002G03095</name>
</gene>
<sequence length="262" mass="28374">MYFHNIPGIPSSLPILKPGDPIPEPGPWSKHIERLPWSIAKEGDLVKSMFVKFMMGQDKKREPVARPTMGLQPERWNEDLRSSIQNVEAVFIQMVGHEASVRCDHCLAGRRIFALCVVVDEPGIPKCCGNFMYGRKGAKCTILQHGQIQPVSVPNAGVYGGVPATGLQTSSASSVRLRADITACLDSVLVQLQQLSTLQQRQAIAVVELESAAESASSALQAVQSRIGKSLPVRYTDVVGVRNFIQAAARTKGSALAISKDS</sequence>
<accession>A0A1V6TWK8</accession>
<dbReference type="AlphaFoldDB" id="A0A1V6TWK8"/>